<dbReference type="EMBL" id="CP151632">
    <property type="protein sequence ID" value="WZO34519.1"/>
    <property type="molecule type" value="Genomic_DNA"/>
</dbReference>
<feature type="transmembrane region" description="Helical" evidence="6">
    <location>
        <begin position="774"/>
        <end position="796"/>
    </location>
</feature>
<feature type="transmembrane region" description="Helical" evidence="6">
    <location>
        <begin position="305"/>
        <end position="326"/>
    </location>
</feature>
<feature type="transmembrane region" description="Helical" evidence="6">
    <location>
        <begin position="185"/>
        <end position="204"/>
    </location>
</feature>
<keyword evidence="2" id="KW-1003">Cell membrane</keyword>
<keyword evidence="5 6" id="KW-0472">Membrane</keyword>
<dbReference type="RefSeq" id="WP_349425402.1">
    <property type="nucleotide sequence ID" value="NZ_CP151632.1"/>
</dbReference>
<evidence type="ECO:0000256" key="3">
    <source>
        <dbReference type="ARBA" id="ARBA00022692"/>
    </source>
</evidence>
<name>A0AAU6SCB9_9MICO</name>
<evidence type="ECO:0000259" key="7">
    <source>
        <dbReference type="Pfam" id="PF02687"/>
    </source>
</evidence>
<proteinExistence type="predicted"/>
<gene>
    <name evidence="8" type="ORF">MRBLWS13_002180</name>
</gene>
<keyword evidence="4 6" id="KW-1133">Transmembrane helix</keyword>
<evidence type="ECO:0000256" key="2">
    <source>
        <dbReference type="ARBA" id="ARBA00022475"/>
    </source>
</evidence>
<feature type="transmembrane region" description="Helical" evidence="6">
    <location>
        <begin position="393"/>
        <end position="415"/>
    </location>
</feature>
<protein>
    <recommendedName>
        <fullName evidence="7">ABC3 transporter permease C-terminal domain-containing protein</fullName>
    </recommendedName>
</protein>
<feature type="transmembrane region" description="Helical" evidence="6">
    <location>
        <begin position="346"/>
        <end position="372"/>
    </location>
</feature>
<accession>A0AAU6SCB9</accession>
<evidence type="ECO:0000313" key="8">
    <source>
        <dbReference type="EMBL" id="WZO34519.1"/>
    </source>
</evidence>
<keyword evidence="3 6" id="KW-0812">Transmembrane</keyword>
<feature type="domain" description="ABC3 transporter permease C-terminal" evidence="7">
    <location>
        <begin position="776"/>
        <end position="894"/>
    </location>
</feature>
<comment type="subcellular location">
    <subcellularLocation>
        <location evidence="1">Cell membrane</location>
        <topology evidence="1">Multi-pass membrane protein</topology>
    </subcellularLocation>
</comment>
<evidence type="ECO:0000256" key="4">
    <source>
        <dbReference type="ARBA" id="ARBA00022989"/>
    </source>
</evidence>
<feature type="transmembrane region" description="Helical" evidence="6">
    <location>
        <begin position="267"/>
        <end position="284"/>
    </location>
</feature>
<feature type="transmembrane region" description="Helical" evidence="6">
    <location>
        <begin position="225"/>
        <end position="255"/>
    </location>
</feature>
<evidence type="ECO:0000256" key="1">
    <source>
        <dbReference type="ARBA" id="ARBA00004651"/>
    </source>
</evidence>
<organism evidence="8">
    <name type="scientific">Microbacterium sp. LWS13-1.2</name>
    <dbReference type="NCBI Taxonomy" id="3135264"/>
    <lineage>
        <taxon>Bacteria</taxon>
        <taxon>Bacillati</taxon>
        <taxon>Actinomycetota</taxon>
        <taxon>Actinomycetes</taxon>
        <taxon>Micrococcales</taxon>
        <taxon>Microbacteriaceae</taxon>
        <taxon>Microbacterium</taxon>
    </lineage>
</organism>
<feature type="transmembrane region" description="Helical" evidence="6">
    <location>
        <begin position="866"/>
        <end position="892"/>
    </location>
</feature>
<evidence type="ECO:0000256" key="5">
    <source>
        <dbReference type="ARBA" id="ARBA00023136"/>
    </source>
</evidence>
<dbReference type="InterPro" id="IPR003838">
    <property type="entry name" value="ABC3_permease_C"/>
</dbReference>
<dbReference type="Pfam" id="PF02687">
    <property type="entry name" value="FtsX"/>
    <property type="match status" value="1"/>
</dbReference>
<reference evidence="8" key="1">
    <citation type="submission" date="2024-04" db="EMBL/GenBank/DDBJ databases">
        <authorList>
            <person name="Roder T."/>
            <person name="Oberhansli S."/>
            <person name="Kreuzer M."/>
        </authorList>
    </citation>
    <scope>NUCLEOTIDE SEQUENCE</scope>
    <source>
        <strain evidence="8">LWS13-1.2</strain>
    </source>
</reference>
<sequence length="906" mass="89071">MTTTPLRRPAVSAGRLVRARLRSRVGLAASIAAAIAVAIGLLCALPAAAAMASAASIRAAIPDPGTPEGWLQVHTRPATDAAAQDDAGRAVIADLLADDVRIETVRVGEPGSDFERVAWRLTPTPAALNADGVERLARGLARVPEAIRESDAAKGGIVVSGGLADAMDGVAVGAIAAAAITPVPIVILAVLAWFAVLQLARLLGAARGRETRVLVARGLSAGQDTALAGIEAAVLVTAGTVAGVAGAVAAVATAWGAAGIGALTRTWPLVVVAVVVLGATLLVSQLRGAKTAAGADSVVGRIARAASPGVAVLLVLVGVVLVWQASQIAAGARDPWSVAVTVLAPTVGIAAVAVLAVILFAPLSALVAQAAARGAGATPSYPARQVARRLRSFSVAVALVSIVSAGAVLAGAYGATWSAASADSQQVTAGAALRAAVDPVPPGAVATAGDTSGVTAVAPALSAAVVAGGVAGTLVALPPDSMPDVLFEVPGVMDPVTLAAEIAAPRLAVEMPDDATGLRFEARVSTSEPAAAEAMQVRVWLDDDAGVPVTVPLDVSVDEADGAFALTAAAELPGGEAPWRIVALEIGQGRGWPGAELLVTGMRMLSTGDDESELVTPVPHTRLHSAAPGGTAVRSAMVWTAGGETPPRIPAVVTDAFAEGLGLGVGDDVDVRIDGGGRTIAATVASIVAALPGAGAGAGVLVSLDAAIDAASATSVPDGSADAEVVTPPLANEVWAAGDESAAAALSGALDAPVATVGSPASAVAGEVVTLWDAAAVGGALLAGVALVALLAALTAQRAGEVLVLRALGVPPTAQARMRGIEVVVVVVLGVVLGAAGGASLAALLVPRMAERAVPDVQLPPTLSFSPWPVMIALAVVGVALAVAVLGSWLAVRRQGSSTRIEEAAP</sequence>
<dbReference type="AlphaFoldDB" id="A0AAU6SCB9"/>
<evidence type="ECO:0000256" key="6">
    <source>
        <dbReference type="SAM" id="Phobius"/>
    </source>
</evidence>
<feature type="transmembrane region" description="Helical" evidence="6">
    <location>
        <begin position="823"/>
        <end position="846"/>
    </location>
</feature>
<dbReference type="GO" id="GO:0005886">
    <property type="term" value="C:plasma membrane"/>
    <property type="evidence" value="ECO:0007669"/>
    <property type="project" value="UniProtKB-SubCell"/>
</dbReference>